<evidence type="ECO:0000313" key="3">
    <source>
        <dbReference type="Proteomes" id="UP000286806"/>
    </source>
</evidence>
<accession>A0A401JD46</accession>
<evidence type="ECO:0000256" key="1">
    <source>
        <dbReference type="SAM" id="Phobius"/>
    </source>
</evidence>
<dbReference type="Pfam" id="PF05545">
    <property type="entry name" value="FixQ"/>
    <property type="match status" value="1"/>
</dbReference>
<dbReference type="AlphaFoldDB" id="A0A401JD46"/>
<sequence>MSGNAYFIYTVVLAVLFIGMLFWAFGKKRKKRFEKDAKIPFQDKQ</sequence>
<dbReference type="EMBL" id="BGOW01000013">
    <property type="protein sequence ID" value="GBL45581.1"/>
    <property type="molecule type" value="Genomic_DNA"/>
</dbReference>
<gene>
    <name evidence="2" type="ORF">SFMTTN_1391</name>
</gene>
<dbReference type="Proteomes" id="UP000286806">
    <property type="component" value="Unassembled WGS sequence"/>
</dbReference>
<keyword evidence="1" id="KW-1133">Transmembrane helix</keyword>
<feature type="transmembrane region" description="Helical" evidence="1">
    <location>
        <begin position="6"/>
        <end position="25"/>
    </location>
</feature>
<comment type="caution">
    <text evidence="2">The sequence shown here is derived from an EMBL/GenBank/DDBJ whole genome shotgun (WGS) entry which is preliminary data.</text>
</comment>
<protein>
    <recommendedName>
        <fullName evidence="4">CcoQ/FixQ family Cbb3-type cytochrome c oxidase assembly chaperone</fullName>
    </recommendedName>
</protein>
<evidence type="ECO:0008006" key="4">
    <source>
        <dbReference type="Google" id="ProtNLM"/>
    </source>
</evidence>
<keyword evidence="1" id="KW-0812">Transmembrane</keyword>
<evidence type="ECO:0000313" key="2">
    <source>
        <dbReference type="EMBL" id="GBL45581.1"/>
    </source>
</evidence>
<proteinExistence type="predicted"/>
<organism evidence="2 3">
    <name type="scientific">Sulfuriferula multivorans</name>
    <dbReference type="NCBI Taxonomy" id="1559896"/>
    <lineage>
        <taxon>Bacteria</taxon>
        <taxon>Pseudomonadati</taxon>
        <taxon>Pseudomonadota</taxon>
        <taxon>Betaproteobacteria</taxon>
        <taxon>Nitrosomonadales</taxon>
        <taxon>Sulfuricellaceae</taxon>
        <taxon>Sulfuriferula</taxon>
    </lineage>
</organism>
<reference evidence="2 3" key="1">
    <citation type="journal article" date="2019" name="Front. Microbiol.">
        <title>Genomes of Neutrophilic Sulfur-Oxidizing Chemolithoautotrophs Representing 9 Proteobacterial Species From 8 Genera.</title>
        <authorList>
            <person name="Watanabe T."/>
            <person name="Kojima H."/>
            <person name="Umezawa K."/>
            <person name="Hori C."/>
            <person name="Takasuka T.E."/>
            <person name="Kato Y."/>
            <person name="Fukui M."/>
        </authorList>
    </citation>
    <scope>NUCLEOTIDE SEQUENCE [LARGE SCALE GENOMIC DNA]</scope>
    <source>
        <strain evidence="2 3">TTN</strain>
    </source>
</reference>
<dbReference type="InterPro" id="IPR008621">
    <property type="entry name" value="Cbb3-typ_cyt_oxidase_comp"/>
</dbReference>
<name>A0A401JD46_9PROT</name>
<dbReference type="RefSeq" id="WP_124704394.1">
    <property type="nucleotide sequence ID" value="NZ_BGOW01000013.1"/>
</dbReference>
<keyword evidence="1" id="KW-0472">Membrane</keyword>
<keyword evidence="3" id="KW-1185">Reference proteome</keyword>